<dbReference type="PANTHER" id="PTHR42789:SF1">
    <property type="entry name" value="D-ISOMER SPECIFIC 2-HYDROXYACID DEHYDROGENASE FAMILY PROTEIN (AFU_ORTHOLOGUE AFUA_6G10090)"/>
    <property type="match status" value="1"/>
</dbReference>
<dbReference type="Gene3D" id="3.40.50.720">
    <property type="entry name" value="NAD(P)-binding Rossmann-like Domain"/>
    <property type="match status" value="2"/>
</dbReference>
<evidence type="ECO:0000259" key="6">
    <source>
        <dbReference type="Pfam" id="PF02826"/>
    </source>
</evidence>
<evidence type="ECO:0000259" key="5">
    <source>
        <dbReference type="Pfam" id="PF00389"/>
    </source>
</evidence>
<dbReference type="Proteomes" id="UP000050934">
    <property type="component" value="Unassembled WGS sequence"/>
</dbReference>
<reference evidence="7 8" key="1">
    <citation type="journal article" date="2015" name="Genome Announc.">
        <title>Expanding the biotechnology potential of lactobacilli through comparative genomics of 213 strains and associated genera.</title>
        <authorList>
            <person name="Sun Z."/>
            <person name="Harris H.M."/>
            <person name="McCann A."/>
            <person name="Guo C."/>
            <person name="Argimon S."/>
            <person name="Zhang W."/>
            <person name="Yang X."/>
            <person name="Jeffery I.B."/>
            <person name="Cooney J.C."/>
            <person name="Kagawa T.F."/>
            <person name="Liu W."/>
            <person name="Song Y."/>
            <person name="Salvetti E."/>
            <person name="Wrobel A."/>
            <person name="Rasinkangas P."/>
            <person name="Parkhill J."/>
            <person name="Rea M.C."/>
            <person name="O'Sullivan O."/>
            <person name="Ritari J."/>
            <person name="Douillard F.P."/>
            <person name="Paul Ross R."/>
            <person name="Yang R."/>
            <person name="Briner A.E."/>
            <person name="Felis G.E."/>
            <person name="de Vos W.M."/>
            <person name="Barrangou R."/>
            <person name="Klaenhammer T.R."/>
            <person name="Caufield P.W."/>
            <person name="Cui Y."/>
            <person name="Zhang H."/>
            <person name="O'Toole P.W."/>
        </authorList>
    </citation>
    <scope>NUCLEOTIDE SEQUENCE [LARGE SCALE GENOMIC DNA]</scope>
    <source>
        <strain evidence="7 8">DSM 17896</strain>
    </source>
</reference>
<protein>
    <submittedName>
        <fullName evidence="7">Phosphoglycerate dehydrogenase</fullName>
    </submittedName>
</protein>
<evidence type="ECO:0000256" key="4">
    <source>
        <dbReference type="RuleBase" id="RU003719"/>
    </source>
</evidence>
<evidence type="ECO:0000256" key="2">
    <source>
        <dbReference type="ARBA" id="ARBA00023002"/>
    </source>
</evidence>
<dbReference type="AlphaFoldDB" id="A0A0R2I094"/>
<dbReference type="CDD" id="cd12172">
    <property type="entry name" value="PGDH_like_2"/>
    <property type="match status" value="1"/>
</dbReference>
<evidence type="ECO:0000313" key="8">
    <source>
        <dbReference type="Proteomes" id="UP000050934"/>
    </source>
</evidence>
<dbReference type="FunFam" id="3.40.50.720:FF:000203">
    <property type="entry name" value="D-3-phosphoglycerate dehydrogenase (SerA)"/>
    <property type="match status" value="1"/>
</dbReference>
<dbReference type="OrthoDB" id="9805416at2"/>
<accession>A0A0R2I094</accession>
<proteinExistence type="inferred from homology"/>
<dbReference type="RefSeq" id="WP_057742006.1">
    <property type="nucleotide sequence ID" value="NZ_JQBW01000010.1"/>
</dbReference>
<dbReference type="InterPro" id="IPR006139">
    <property type="entry name" value="D-isomer_2_OHA_DH_cat_dom"/>
</dbReference>
<keyword evidence="3" id="KW-0520">NAD</keyword>
<dbReference type="InterPro" id="IPR036291">
    <property type="entry name" value="NAD(P)-bd_dom_sf"/>
</dbReference>
<keyword evidence="8" id="KW-1185">Reference proteome</keyword>
<comment type="caution">
    <text evidence="7">The sequence shown here is derived from an EMBL/GenBank/DDBJ whole genome shotgun (WGS) entry which is preliminary data.</text>
</comment>
<dbReference type="SUPFAM" id="SSF51735">
    <property type="entry name" value="NAD(P)-binding Rossmann-fold domains"/>
    <property type="match status" value="1"/>
</dbReference>
<evidence type="ECO:0000256" key="1">
    <source>
        <dbReference type="ARBA" id="ARBA00005854"/>
    </source>
</evidence>
<dbReference type="SUPFAM" id="SSF52283">
    <property type="entry name" value="Formate/glycerate dehydrogenase catalytic domain-like"/>
    <property type="match status" value="1"/>
</dbReference>
<dbReference type="STRING" id="396268.IV45_GL000963"/>
<feature type="domain" description="D-isomer specific 2-hydroxyacid dehydrogenase NAD-binding" evidence="6">
    <location>
        <begin position="107"/>
        <end position="279"/>
    </location>
</feature>
<dbReference type="EMBL" id="JQBW01000010">
    <property type="protein sequence ID" value="KRN58513.1"/>
    <property type="molecule type" value="Genomic_DNA"/>
</dbReference>
<keyword evidence="2 4" id="KW-0560">Oxidoreductase</keyword>
<evidence type="ECO:0000256" key="3">
    <source>
        <dbReference type="ARBA" id="ARBA00023027"/>
    </source>
</evidence>
<gene>
    <name evidence="7" type="ORF">IV45_GL000963</name>
</gene>
<dbReference type="InterPro" id="IPR050857">
    <property type="entry name" value="D-2-hydroxyacid_DH"/>
</dbReference>
<dbReference type="InterPro" id="IPR006140">
    <property type="entry name" value="D-isomer_DH_NAD-bd"/>
</dbReference>
<feature type="domain" description="D-isomer specific 2-hydroxyacid dehydrogenase catalytic" evidence="5">
    <location>
        <begin position="15"/>
        <end position="311"/>
    </location>
</feature>
<dbReference type="PATRIC" id="fig|396268.3.peg.975"/>
<comment type="similarity">
    <text evidence="1 4">Belongs to the D-isomer specific 2-hydroxyacid dehydrogenase family.</text>
</comment>
<evidence type="ECO:0000313" key="7">
    <source>
        <dbReference type="EMBL" id="KRN58513.1"/>
    </source>
</evidence>
<dbReference type="GO" id="GO:0051287">
    <property type="term" value="F:NAD binding"/>
    <property type="evidence" value="ECO:0007669"/>
    <property type="project" value="InterPro"/>
</dbReference>
<dbReference type="Pfam" id="PF02826">
    <property type="entry name" value="2-Hacid_dh_C"/>
    <property type="match status" value="1"/>
</dbReference>
<organism evidence="7 8">
    <name type="scientific">Limosilactobacillus secaliphilus</name>
    <dbReference type="NCBI Taxonomy" id="396268"/>
    <lineage>
        <taxon>Bacteria</taxon>
        <taxon>Bacillati</taxon>
        <taxon>Bacillota</taxon>
        <taxon>Bacilli</taxon>
        <taxon>Lactobacillales</taxon>
        <taxon>Lactobacillaceae</taxon>
        <taxon>Limosilactobacillus</taxon>
    </lineage>
</organism>
<dbReference type="GO" id="GO:0016616">
    <property type="term" value="F:oxidoreductase activity, acting on the CH-OH group of donors, NAD or NADP as acceptor"/>
    <property type="evidence" value="ECO:0007669"/>
    <property type="project" value="InterPro"/>
</dbReference>
<name>A0A0R2I094_9LACO</name>
<sequence>MKQTVLIPQDFEAGATKSLVDAGLDVVTVDKLTDQIMLDHADTLVGAVVHLEKIDPAVFKQLPHLKILARTGVGYENVDDKSAAENGIYVTITPKANFRTVTEAILGAMLMLSRNTLQRMELMKDGDWKAGRKKTGYSLFGQTLGIIGYGRIGQELAKCAHALGMNILYNNGRHHKQSDIGQSVSLEDLLRQSDYVSLNVPVTDETVNMINAHTLSLMKPTAALINYGRGKLIDTDALVTALSTGKLRCAALDSFDPEPLPMDSPLRKLDNVMLTPHLGGATIDAMIRGCRDAASEIIRVAQGKKPLWAVNQPKE</sequence>
<dbReference type="Pfam" id="PF00389">
    <property type="entry name" value="2-Hacid_dh"/>
    <property type="match status" value="1"/>
</dbReference>
<dbReference type="PANTHER" id="PTHR42789">
    <property type="entry name" value="D-ISOMER SPECIFIC 2-HYDROXYACID DEHYDROGENASE FAMILY PROTEIN (AFU_ORTHOLOGUE AFUA_6G10090)"/>
    <property type="match status" value="1"/>
</dbReference>